<dbReference type="EMBL" id="HBIB01035070">
    <property type="protein sequence ID" value="CAE0260505.1"/>
    <property type="molecule type" value="Transcribed_RNA"/>
</dbReference>
<protein>
    <submittedName>
        <fullName evidence="1">Uncharacterized protein</fullName>
    </submittedName>
</protein>
<sequence length="108" mass="11980">MGRLVVVFCCWGFNFGVLGWGGGGGGRGGEVRQLNLLQPFFALSITFFSHLHALHANEQQRNSHPFYTHCATFVYTCTLTTHTRVQLCLCMIAYISMHVHANANCICA</sequence>
<gene>
    <name evidence="1" type="ORF">PBIL07802_LOCUS22784</name>
</gene>
<organism evidence="1">
    <name type="scientific">Palpitomonas bilix</name>
    <dbReference type="NCBI Taxonomy" id="652834"/>
    <lineage>
        <taxon>Eukaryota</taxon>
        <taxon>Eukaryota incertae sedis</taxon>
    </lineage>
</organism>
<evidence type="ECO:0000313" key="1">
    <source>
        <dbReference type="EMBL" id="CAE0260505.1"/>
    </source>
</evidence>
<reference evidence="1" key="1">
    <citation type="submission" date="2021-01" db="EMBL/GenBank/DDBJ databases">
        <authorList>
            <person name="Corre E."/>
            <person name="Pelletier E."/>
            <person name="Niang G."/>
            <person name="Scheremetjew M."/>
            <person name="Finn R."/>
            <person name="Kale V."/>
            <person name="Holt S."/>
            <person name="Cochrane G."/>
            <person name="Meng A."/>
            <person name="Brown T."/>
            <person name="Cohen L."/>
        </authorList>
    </citation>
    <scope>NUCLEOTIDE SEQUENCE</scope>
    <source>
        <strain evidence="1">NIES-2562</strain>
    </source>
</reference>
<name>A0A7S3DL12_9EUKA</name>
<accession>A0A7S3DL12</accession>
<proteinExistence type="predicted"/>
<dbReference type="AlphaFoldDB" id="A0A7S3DL12"/>